<gene>
    <name evidence="1" type="ORF">OIU84_028547</name>
</gene>
<keyword evidence="2" id="KW-1185">Reference proteome</keyword>
<name>A0AAD6KCT6_9ROSI</name>
<dbReference type="Proteomes" id="UP001162972">
    <property type="component" value="Chromosome 17"/>
</dbReference>
<organism evidence="1 2">
    <name type="scientific">Salix udensis</name>
    <dbReference type="NCBI Taxonomy" id="889485"/>
    <lineage>
        <taxon>Eukaryota</taxon>
        <taxon>Viridiplantae</taxon>
        <taxon>Streptophyta</taxon>
        <taxon>Embryophyta</taxon>
        <taxon>Tracheophyta</taxon>
        <taxon>Spermatophyta</taxon>
        <taxon>Magnoliopsida</taxon>
        <taxon>eudicotyledons</taxon>
        <taxon>Gunneridae</taxon>
        <taxon>Pentapetalae</taxon>
        <taxon>rosids</taxon>
        <taxon>fabids</taxon>
        <taxon>Malpighiales</taxon>
        <taxon>Salicaceae</taxon>
        <taxon>Saliceae</taxon>
        <taxon>Salix</taxon>
    </lineage>
</organism>
<reference evidence="1 2" key="1">
    <citation type="journal article" date="2023" name="Int. J. Mol. Sci.">
        <title>De Novo Assembly and Annotation of 11 Diverse Shrub Willow (Salix) Genomes Reveals Novel Gene Organization in Sex-Linked Regions.</title>
        <authorList>
            <person name="Hyden B."/>
            <person name="Feng K."/>
            <person name="Yates T.B."/>
            <person name="Jawdy S."/>
            <person name="Cereghino C."/>
            <person name="Smart L.B."/>
            <person name="Muchero W."/>
        </authorList>
    </citation>
    <scope>NUCLEOTIDE SEQUENCE [LARGE SCALE GENOMIC DNA]</scope>
    <source>
        <tissue evidence="1">Shoot tip</tissue>
    </source>
</reference>
<sequence length="75" mass="8188">MNQKHQQQIPDSPGVTRDMNLVVDEGDHNKGGEIQASTNVQVALQVFFNGGCMSLTEEEGSHILAWCLATSYIVV</sequence>
<protein>
    <submittedName>
        <fullName evidence="1">Uncharacterized protein</fullName>
    </submittedName>
</protein>
<evidence type="ECO:0000313" key="1">
    <source>
        <dbReference type="EMBL" id="KAJ6421191.1"/>
    </source>
</evidence>
<proteinExistence type="predicted"/>
<evidence type="ECO:0000313" key="2">
    <source>
        <dbReference type="Proteomes" id="UP001162972"/>
    </source>
</evidence>
<dbReference type="EMBL" id="JAPFFJ010000008">
    <property type="protein sequence ID" value="KAJ6421191.1"/>
    <property type="molecule type" value="Genomic_DNA"/>
</dbReference>
<accession>A0AAD6KCT6</accession>
<dbReference type="AlphaFoldDB" id="A0AAD6KCT6"/>
<comment type="caution">
    <text evidence="1">The sequence shown here is derived from an EMBL/GenBank/DDBJ whole genome shotgun (WGS) entry which is preliminary data.</text>
</comment>